<protein>
    <recommendedName>
        <fullName evidence="4">AB hydrolase-1 domain-containing protein</fullName>
    </recommendedName>
</protein>
<dbReference type="AlphaFoldDB" id="A0A4Y8Q7B3"/>
<reference evidence="5 6" key="1">
    <citation type="submission" date="2017-03" db="EMBL/GenBank/DDBJ databases">
        <title>Isolation of Levoglucosan Utilizing Bacteria.</title>
        <authorList>
            <person name="Arya A.S."/>
        </authorList>
    </citation>
    <scope>NUCLEOTIDE SEQUENCE [LARGE SCALE GENOMIC DNA]</scope>
    <source>
        <strain evidence="5 6">MEC069</strain>
    </source>
</reference>
<dbReference type="InterPro" id="IPR029058">
    <property type="entry name" value="AB_hydrolase_fold"/>
</dbReference>
<feature type="domain" description="AB hydrolase-1" evidence="4">
    <location>
        <begin position="19"/>
        <end position="148"/>
    </location>
</feature>
<dbReference type="GO" id="GO:0052689">
    <property type="term" value="F:carboxylic ester hydrolase activity"/>
    <property type="evidence" value="ECO:0007669"/>
    <property type="project" value="InterPro"/>
</dbReference>
<feature type="transmembrane region" description="Helical" evidence="3">
    <location>
        <begin position="87"/>
        <end position="107"/>
    </location>
</feature>
<comment type="caution">
    <text evidence="5">The sequence shown here is derived from an EMBL/GenBank/DDBJ whole genome shotgun (WGS) entry which is preliminary data.</text>
</comment>
<dbReference type="Pfam" id="PF00561">
    <property type="entry name" value="Abhydrolase_1"/>
    <property type="match status" value="1"/>
</dbReference>
<dbReference type="PANTHER" id="PTHR11614">
    <property type="entry name" value="PHOSPHOLIPASE-RELATED"/>
    <property type="match status" value="1"/>
</dbReference>
<evidence type="ECO:0000256" key="2">
    <source>
        <dbReference type="PIRSR" id="PIRSR017388-2"/>
    </source>
</evidence>
<feature type="binding site" evidence="2">
    <location>
        <position position="97"/>
    </location>
    <ligand>
        <name>substrate</name>
    </ligand>
</feature>
<feature type="binding site" evidence="2">
    <location>
        <position position="27"/>
    </location>
    <ligand>
        <name>substrate</name>
    </ligand>
</feature>
<gene>
    <name evidence="5" type="ORF">B5M42_05795</name>
</gene>
<name>A0A4Y8Q7B3_9BACL</name>
<dbReference type="InterPro" id="IPR000073">
    <property type="entry name" value="AB_hydrolase_1"/>
</dbReference>
<keyword evidence="3" id="KW-1133">Transmembrane helix</keyword>
<evidence type="ECO:0000256" key="3">
    <source>
        <dbReference type="SAM" id="Phobius"/>
    </source>
</evidence>
<dbReference type="Proteomes" id="UP000298246">
    <property type="component" value="Unassembled WGS sequence"/>
</dbReference>
<evidence type="ECO:0000259" key="4">
    <source>
        <dbReference type="Pfam" id="PF00561"/>
    </source>
</evidence>
<dbReference type="SUPFAM" id="SSF53474">
    <property type="entry name" value="alpha/beta-Hydrolases"/>
    <property type="match status" value="1"/>
</dbReference>
<evidence type="ECO:0000313" key="6">
    <source>
        <dbReference type="Proteomes" id="UP000298246"/>
    </source>
</evidence>
<dbReference type="PIRSF" id="PIRSF017388">
    <property type="entry name" value="Esterase_lipase"/>
    <property type="match status" value="1"/>
</dbReference>
<feature type="active site" description="Nucleophile" evidence="1">
    <location>
        <position position="96"/>
    </location>
</feature>
<dbReference type="InterPro" id="IPR051044">
    <property type="entry name" value="MAG_DAG_Lipase"/>
</dbReference>
<keyword evidence="3" id="KW-0472">Membrane</keyword>
<proteinExistence type="predicted"/>
<feature type="active site" description="Charge relay system" evidence="1">
    <location>
        <position position="214"/>
    </location>
</feature>
<sequence>MTRLRLKKSRREAAVLERKPVLLFHGFTGGPFEVQPLAEHLQGSGVEVCEVPRLPWHGEDPEGLKEAHWNDWVTAAERHAARMSERYGSFDLVGFSMGGLLAAYLAANYPVRRLVLLNTAVIYISPKRLVQVMREDWRNQDQDYFRKMKTTPLRATWQFMRLVRQLKPEISRVTVPTLIAQSERDQVIHPQSARYIYGKLGGDRELHWYSRSKHLICWSEDAPALFRQVDRFLQEGQRS</sequence>
<dbReference type="Gene3D" id="3.40.50.1820">
    <property type="entry name" value="alpha/beta hydrolase"/>
    <property type="match status" value="1"/>
</dbReference>
<dbReference type="InterPro" id="IPR012354">
    <property type="entry name" value="Esterase_lipase"/>
</dbReference>
<evidence type="ECO:0000256" key="1">
    <source>
        <dbReference type="PIRSR" id="PIRSR017388-1"/>
    </source>
</evidence>
<keyword evidence="3" id="KW-0812">Transmembrane</keyword>
<accession>A0A4Y8Q7B3</accession>
<keyword evidence="6" id="KW-1185">Reference proteome</keyword>
<organism evidence="5 6">
    <name type="scientific">Paenibacillus athensensis</name>
    <dbReference type="NCBI Taxonomy" id="1967502"/>
    <lineage>
        <taxon>Bacteria</taxon>
        <taxon>Bacillati</taxon>
        <taxon>Bacillota</taxon>
        <taxon>Bacilli</taxon>
        <taxon>Bacillales</taxon>
        <taxon>Paenibacillaceae</taxon>
        <taxon>Paenibacillus</taxon>
    </lineage>
</organism>
<evidence type="ECO:0000313" key="5">
    <source>
        <dbReference type="EMBL" id="TFE90180.1"/>
    </source>
</evidence>
<dbReference type="EMBL" id="MYFO01000005">
    <property type="protein sequence ID" value="TFE90180.1"/>
    <property type="molecule type" value="Genomic_DNA"/>
</dbReference>
<feature type="active site" description="Charge relay system" evidence="1">
    <location>
        <position position="185"/>
    </location>
</feature>